<gene>
    <name evidence="3" type="ORF">B2A_03819</name>
</gene>
<dbReference type="PANTHER" id="PTHR45688">
    <property type="match status" value="1"/>
</dbReference>
<dbReference type="Pfam" id="PF00202">
    <property type="entry name" value="Aminotran_3"/>
    <property type="match status" value="1"/>
</dbReference>
<dbReference type="GO" id="GO:0005739">
    <property type="term" value="C:mitochondrion"/>
    <property type="evidence" value="ECO:0007669"/>
    <property type="project" value="TreeGrafter"/>
</dbReference>
<dbReference type="GO" id="GO:0008483">
    <property type="term" value="F:transaminase activity"/>
    <property type="evidence" value="ECO:0007669"/>
    <property type="project" value="UniProtKB-KW"/>
</dbReference>
<proteinExistence type="inferred from homology"/>
<keyword evidence="3" id="KW-0808">Transferase</keyword>
<comment type="similarity">
    <text evidence="1">Belongs to the class-III pyridoxal-phosphate-dependent aminotransferase family.</text>
</comment>
<evidence type="ECO:0000256" key="2">
    <source>
        <dbReference type="SAM" id="MobiDB-lite"/>
    </source>
</evidence>
<evidence type="ECO:0000313" key="3">
    <source>
        <dbReference type="EMBL" id="EQD59744.1"/>
    </source>
</evidence>
<dbReference type="InterPro" id="IPR015424">
    <property type="entry name" value="PyrdxlP-dep_Trfase"/>
</dbReference>
<keyword evidence="3" id="KW-0413">Isomerase</keyword>
<dbReference type="EMBL" id="AUZZ01002544">
    <property type="protein sequence ID" value="EQD59744.1"/>
    <property type="molecule type" value="Genomic_DNA"/>
</dbReference>
<feature type="non-terminal residue" evidence="3">
    <location>
        <position position="1"/>
    </location>
</feature>
<dbReference type="GO" id="GO:0030170">
    <property type="term" value="F:pyridoxal phosphate binding"/>
    <property type="evidence" value="ECO:0007669"/>
    <property type="project" value="InterPro"/>
</dbReference>
<dbReference type="EC" id="5.4.3.8" evidence="3"/>
<sequence>LCIAKSIGGGIPMSVVAYRDDLVPSLPTGFHLGTYRANPLALAVGTELLRVLQDGDLLAQTAHRGARVVERFRAFGEGHPSIGDVRGRGFMIGVEFVRDRTSRRPWGERARSMRAALFARGLLMHTAGAWDQVLRFMAPLTIEEGLLERGLEAFEDALEELDGLGEAVGSPTGPSTRPMPHISTGQPPHGGPGIGPPLGPPPPEPRPFGDAPSE</sequence>
<protein>
    <submittedName>
        <fullName evidence="3">Aminotransferase class-III</fullName>
        <ecNumber evidence="3">5.4.3.8</ecNumber>
    </submittedName>
</protein>
<dbReference type="Gene3D" id="3.90.1150.10">
    <property type="entry name" value="Aspartate Aminotransferase, domain 1"/>
    <property type="match status" value="1"/>
</dbReference>
<dbReference type="AlphaFoldDB" id="T1C375"/>
<dbReference type="InterPro" id="IPR005814">
    <property type="entry name" value="Aminotrans_3"/>
</dbReference>
<feature type="region of interest" description="Disordered" evidence="2">
    <location>
        <begin position="164"/>
        <end position="214"/>
    </location>
</feature>
<dbReference type="GO" id="GO:0042286">
    <property type="term" value="F:glutamate-1-semialdehyde 2,1-aminomutase activity"/>
    <property type="evidence" value="ECO:0007669"/>
    <property type="project" value="UniProtKB-EC"/>
</dbReference>
<dbReference type="InterPro" id="IPR015422">
    <property type="entry name" value="PyrdxlP-dep_Trfase_small"/>
</dbReference>
<organism evidence="3">
    <name type="scientific">mine drainage metagenome</name>
    <dbReference type="NCBI Taxonomy" id="410659"/>
    <lineage>
        <taxon>unclassified sequences</taxon>
        <taxon>metagenomes</taxon>
        <taxon>ecological metagenomes</taxon>
    </lineage>
</organism>
<feature type="compositionally biased region" description="Pro residues" evidence="2">
    <location>
        <begin position="194"/>
        <end position="206"/>
    </location>
</feature>
<dbReference type="PANTHER" id="PTHR45688:SF13">
    <property type="entry name" value="ALANINE--GLYOXYLATE AMINOTRANSFERASE 2-LIKE"/>
    <property type="match status" value="1"/>
</dbReference>
<reference evidence="3" key="1">
    <citation type="submission" date="2013-08" db="EMBL/GenBank/DDBJ databases">
        <authorList>
            <person name="Mendez C."/>
            <person name="Richter M."/>
            <person name="Ferrer M."/>
            <person name="Sanchez J."/>
        </authorList>
    </citation>
    <scope>NUCLEOTIDE SEQUENCE</scope>
</reference>
<dbReference type="SUPFAM" id="SSF53383">
    <property type="entry name" value="PLP-dependent transferases"/>
    <property type="match status" value="1"/>
</dbReference>
<comment type="caution">
    <text evidence="3">The sequence shown here is derived from an EMBL/GenBank/DDBJ whole genome shotgun (WGS) entry which is preliminary data.</text>
</comment>
<keyword evidence="3" id="KW-0032">Aminotransferase</keyword>
<accession>T1C375</accession>
<evidence type="ECO:0000256" key="1">
    <source>
        <dbReference type="ARBA" id="ARBA00008954"/>
    </source>
</evidence>
<reference evidence="3" key="2">
    <citation type="journal article" date="2014" name="ISME J.">
        <title>Microbial stratification in low pH oxic and suboxic macroscopic growths along an acid mine drainage.</title>
        <authorList>
            <person name="Mendez-Garcia C."/>
            <person name="Mesa V."/>
            <person name="Sprenger R.R."/>
            <person name="Richter M."/>
            <person name="Diez M.S."/>
            <person name="Solano J."/>
            <person name="Bargiela R."/>
            <person name="Golyshina O.V."/>
            <person name="Manteca A."/>
            <person name="Ramos J.L."/>
            <person name="Gallego J.R."/>
            <person name="Llorente I."/>
            <person name="Martins Dos Santos V.A."/>
            <person name="Jensen O.N."/>
            <person name="Pelaez A.I."/>
            <person name="Sanchez J."/>
            <person name="Ferrer M."/>
        </authorList>
    </citation>
    <scope>NUCLEOTIDE SEQUENCE</scope>
</reference>
<name>T1C375_9ZZZZ</name>